<dbReference type="GO" id="GO:0045454">
    <property type="term" value="P:cell redox homeostasis"/>
    <property type="evidence" value="ECO:0007669"/>
    <property type="project" value="TreeGrafter"/>
</dbReference>
<feature type="transmembrane region" description="Helical" evidence="8">
    <location>
        <begin position="274"/>
        <end position="295"/>
    </location>
</feature>
<feature type="transmembrane region" description="Helical" evidence="8">
    <location>
        <begin position="315"/>
        <end position="341"/>
    </location>
</feature>
<feature type="domain" description="Thioredoxin" evidence="10">
    <location>
        <begin position="461"/>
        <end position="591"/>
    </location>
</feature>
<evidence type="ECO:0000256" key="2">
    <source>
        <dbReference type="ARBA" id="ARBA00022475"/>
    </source>
</evidence>
<dbReference type="InterPro" id="IPR036929">
    <property type="entry name" value="DsbDN_sf"/>
</dbReference>
<evidence type="ECO:0000256" key="4">
    <source>
        <dbReference type="ARBA" id="ARBA00022748"/>
    </source>
</evidence>
<keyword evidence="5 8" id="KW-1133">Transmembrane helix</keyword>
<keyword evidence="6 8" id="KW-0472">Membrane</keyword>
<dbReference type="SUPFAM" id="SSF74863">
    <property type="entry name" value="Thiol:disulfide interchange protein DsbD, N-terminal domain (DsbD-alpha)"/>
    <property type="match status" value="1"/>
</dbReference>
<evidence type="ECO:0000259" key="10">
    <source>
        <dbReference type="PROSITE" id="PS51352"/>
    </source>
</evidence>
<dbReference type="PANTHER" id="PTHR32234:SF3">
    <property type="entry name" value="SUPPRESSION OF COPPER SENSITIVITY PROTEIN"/>
    <property type="match status" value="1"/>
</dbReference>
<feature type="transmembrane region" description="Helical" evidence="8">
    <location>
        <begin position="413"/>
        <end position="430"/>
    </location>
</feature>
<evidence type="ECO:0000256" key="6">
    <source>
        <dbReference type="ARBA" id="ARBA00023136"/>
    </source>
</evidence>
<keyword evidence="4" id="KW-0201">Cytochrome c-type biogenesis</keyword>
<evidence type="ECO:0000256" key="1">
    <source>
        <dbReference type="ARBA" id="ARBA00004651"/>
    </source>
</evidence>
<dbReference type="Pfam" id="PF11412">
    <property type="entry name" value="DsbD_N"/>
    <property type="match status" value="1"/>
</dbReference>
<evidence type="ECO:0000313" key="11">
    <source>
        <dbReference type="EMBL" id="KAF1686984.1"/>
    </source>
</evidence>
<keyword evidence="12" id="KW-1185">Reference proteome</keyword>
<feature type="transmembrane region" description="Helical" evidence="8">
    <location>
        <begin position="389"/>
        <end position="407"/>
    </location>
</feature>
<dbReference type="PROSITE" id="PS51352">
    <property type="entry name" value="THIOREDOXIN_2"/>
    <property type="match status" value="1"/>
</dbReference>
<dbReference type="Pfam" id="PF13899">
    <property type="entry name" value="Thioredoxin_7"/>
    <property type="match status" value="1"/>
</dbReference>
<name>A0A7V8GNH5_9GAMM</name>
<dbReference type="InterPro" id="IPR028250">
    <property type="entry name" value="DsbDN"/>
</dbReference>
<dbReference type="AlphaFoldDB" id="A0A7V8GNH5"/>
<feature type="transmembrane region" description="Helical" evidence="8">
    <location>
        <begin position="234"/>
        <end position="254"/>
    </location>
</feature>
<evidence type="ECO:0000256" key="9">
    <source>
        <dbReference type="SAM" id="SignalP"/>
    </source>
</evidence>
<keyword evidence="2" id="KW-1003">Cell membrane</keyword>
<dbReference type="PANTHER" id="PTHR32234">
    <property type="entry name" value="THIOL:DISULFIDE INTERCHANGE PROTEIN DSBD"/>
    <property type="match status" value="1"/>
</dbReference>
<evidence type="ECO:0000256" key="8">
    <source>
        <dbReference type="SAM" id="Phobius"/>
    </source>
</evidence>
<evidence type="ECO:0000256" key="7">
    <source>
        <dbReference type="ARBA" id="ARBA00023284"/>
    </source>
</evidence>
<dbReference type="GO" id="GO:0015035">
    <property type="term" value="F:protein-disulfide reductase activity"/>
    <property type="evidence" value="ECO:0007669"/>
    <property type="project" value="TreeGrafter"/>
</dbReference>
<dbReference type="Gene3D" id="3.40.30.10">
    <property type="entry name" value="Glutaredoxin"/>
    <property type="match status" value="1"/>
</dbReference>
<sequence length="591" mass="62099">MTRPAPRAVARALALLAALLPVATLVLPARAQAGAGQDGLLPVGEAFALQVAADGTGLRLDWRIADAYYLYRDRIRVEVLDGGREATLELPEGANKQDEYFGQVEVYRERVSARLRLAPAADATAPVRLRVVAQGCHEVEPLVCYPPHAATFVLDGGGVRPEATRAAPSSAVSSGGAPTIASRTGAAPLAGILLSALLGGLLLNLMPCVLPVLSLKVLSLAGAGVDAAQARRRALAYTVGVLASFVAVGALALAARKAGVGLGWGFQLQQPVVVAVLAYVMLALGLALSGVVLFATRLGGVGHRLATREGISGDFFTGVLAVVVASPCTAPFMGVALAAAFALSGAVALLVFLALGLGLALPFLLVGFVPALSSRLPRPGAWMETLKQALAFPLYATAAWLAWVLSRQHGSDALGWLLAGLLLLALGLWASERLRYARWPALRPLALALSLFALWPLWQIHRLPPPAPAGTQQLADDGSVPFSPQQLARLRDGGRTVFVNMTADWCVTCKANERRLFATEDFRQALAGHDAVYVKGDWTRMDPSITRFLEQHGAVGVPLYVVFRPGQAEGAVLSTVPTRAQVEAALQGDRI</sequence>
<dbReference type="GO" id="GO:0005886">
    <property type="term" value="C:plasma membrane"/>
    <property type="evidence" value="ECO:0007669"/>
    <property type="project" value="UniProtKB-SubCell"/>
</dbReference>
<protein>
    <submittedName>
        <fullName evidence="11">Cytochrome C biogenesis protein</fullName>
    </submittedName>
</protein>
<proteinExistence type="predicted"/>
<evidence type="ECO:0000313" key="12">
    <source>
        <dbReference type="Proteomes" id="UP000462066"/>
    </source>
</evidence>
<keyword evidence="7" id="KW-0676">Redox-active center</keyword>
<dbReference type="PROSITE" id="PS00194">
    <property type="entry name" value="THIOREDOXIN_1"/>
    <property type="match status" value="1"/>
</dbReference>
<comment type="caution">
    <text evidence="11">The sequence shown here is derived from an EMBL/GenBank/DDBJ whole genome shotgun (WGS) entry which is preliminary data.</text>
</comment>
<feature type="transmembrane region" description="Helical" evidence="8">
    <location>
        <begin position="442"/>
        <end position="458"/>
    </location>
</feature>
<dbReference type="Gene3D" id="2.60.40.1250">
    <property type="entry name" value="Thiol:disulfide interchange protein DsbD, N-terminal domain"/>
    <property type="match status" value="1"/>
</dbReference>
<organism evidence="11 12">
    <name type="scientific">Pseudoxanthomonas broegbernensis</name>
    <dbReference type="NCBI Taxonomy" id="83619"/>
    <lineage>
        <taxon>Bacteria</taxon>
        <taxon>Pseudomonadati</taxon>
        <taxon>Pseudomonadota</taxon>
        <taxon>Gammaproteobacteria</taxon>
        <taxon>Lysobacterales</taxon>
        <taxon>Lysobacteraceae</taxon>
        <taxon>Pseudoxanthomonas</taxon>
    </lineage>
</organism>
<gene>
    <name evidence="11" type="ORF">B1992_06310</name>
</gene>
<feature type="chain" id="PRO_5031182795" evidence="9">
    <location>
        <begin position="32"/>
        <end position="591"/>
    </location>
</feature>
<dbReference type="RefSeq" id="WP_162310611.1">
    <property type="nucleotide sequence ID" value="NZ_JACHGU010000004.1"/>
</dbReference>
<keyword evidence="9" id="KW-0732">Signal</keyword>
<keyword evidence="3 8" id="KW-0812">Transmembrane</keyword>
<dbReference type="Pfam" id="PF02683">
    <property type="entry name" value="DsbD_TM"/>
    <property type="match status" value="1"/>
</dbReference>
<dbReference type="InterPro" id="IPR017937">
    <property type="entry name" value="Thioredoxin_CS"/>
</dbReference>
<accession>A0A7V8GNH5</accession>
<dbReference type="InterPro" id="IPR036249">
    <property type="entry name" value="Thioredoxin-like_sf"/>
</dbReference>
<evidence type="ECO:0000256" key="3">
    <source>
        <dbReference type="ARBA" id="ARBA00022692"/>
    </source>
</evidence>
<feature type="transmembrane region" description="Helical" evidence="8">
    <location>
        <begin position="189"/>
        <end position="213"/>
    </location>
</feature>
<feature type="signal peptide" evidence="9">
    <location>
        <begin position="1"/>
        <end position="31"/>
    </location>
</feature>
<feature type="transmembrane region" description="Helical" evidence="8">
    <location>
        <begin position="347"/>
        <end position="369"/>
    </location>
</feature>
<dbReference type="CDD" id="cd02953">
    <property type="entry name" value="DsbDgamma"/>
    <property type="match status" value="1"/>
</dbReference>
<comment type="subcellular location">
    <subcellularLocation>
        <location evidence="1">Cell membrane</location>
        <topology evidence="1">Multi-pass membrane protein</topology>
    </subcellularLocation>
</comment>
<dbReference type="InterPro" id="IPR035671">
    <property type="entry name" value="DsbD_gamma"/>
</dbReference>
<reference evidence="11 12" key="1">
    <citation type="submission" date="2017-10" db="EMBL/GenBank/DDBJ databases">
        <title>Whole genome sequencing of Pseudoxanthomonas broegbernensis DSM 12573(T).</title>
        <authorList>
            <person name="Kumar S."/>
            <person name="Bansal K."/>
            <person name="Kaur A."/>
            <person name="Patil P."/>
            <person name="Sharma S."/>
            <person name="Patil P.B."/>
        </authorList>
    </citation>
    <scope>NUCLEOTIDE SEQUENCE [LARGE SCALE GENOMIC DNA]</scope>
    <source>
        <strain evidence="11 12">DSM 12573</strain>
    </source>
</reference>
<dbReference type="InterPro" id="IPR013766">
    <property type="entry name" value="Thioredoxin_domain"/>
</dbReference>
<dbReference type="Proteomes" id="UP000462066">
    <property type="component" value="Unassembled WGS sequence"/>
</dbReference>
<dbReference type="InterPro" id="IPR003834">
    <property type="entry name" value="Cyt_c_assmbl_TM_dom"/>
</dbReference>
<dbReference type="EMBL" id="MWIP01000004">
    <property type="protein sequence ID" value="KAF1686984.1"/>
    <property type="molecule type" value="Genomic_DNA"/>
</dbReference>
<dbReference type="GO" id="GO:0017004">
    <property type="term" value="P:cytochrome complex assembly"/>
    <property type="evidence" value="ECO:0007669"/>
    <property type="project" value="UniProtKB-KW"/>
</dbReference>
<evidence type="ECO:0000256" key="5">
    <source>
        <dbReference type="ARBA" id="ARBA00022989"/>
    </source>
</evidence>
<dbReference type="SUPFAM" id="SSF52833">
    <property type="entry name" value="Thioredoxin-like"/>
    <property type="match status" value="1"/>
</dbReference>